<evidence type="ECO:0008006" key="4">
    <source>
        <dbReference type="Google" id="ProtNLM"/>
    </source>
</evidence>
<dbReference type="OrthoDB" id="7059775at2"/>
<dbReference type="RefSeq" id="WP_099149643.1">
    <property type="nucleotide sequence ID" value="NZ_PDUD01000012.1"/>
</dbReference>
<dbReference type="AlphaFoldDB" id="A0A2D0NF97"/>
<name>A0A2D0NF97_FLAN2</name>
<dbReference type="GO" id="GO:0005886">
    <property type="term" value="C:plasma membrane"/>
    <property type="evidence" value="ECO:0007669"/>
    <property type="project" value="TreeGrafter"/>
</dbReference>
<dbReference type="Proteomes" id="UP000223913">
    <property type="component" value="Unassembled WGS sequence"/>
</dbReference>
<evidence type="ECO:0000256" key="1">
    <source>
        <dbReference type="SAM" id="Phobius"/>
    </source>
</evidence>
<dbReference type="PANTHER" id="PTHR34989:SF1">
    <property type="entry name" value="PROTEIN HDED"/>
    <property type="match status" value="1"/>
</dbReference>
<accession>A0A2D0NF97</accession>
<sequence>MTKRIFKTIDRAIKYWYVPLIVGLLLLVTGIWTLFSFEESFLALSLLFSISFLVSGLMDVYFAISHRHELDNWGWSLVLGIFTAIIGFVLLTRPELSMITLPLYVGFGVLFRSIMAIGWALELKNYGVLDWGNLMIIGTLGALFSFILLWNPLFAGMTIVFWTAMALIITGGFNIYLAGKLRSLHRHLEHTLG</sequence>
<evidence type="ECO:0000313" key="2">
    <source>
        <dbReference type="EMBL" id="PHN07036.1"/>
    </source>
</evidence>
<dbReference type="InterPro" id="IPR005325">
    <property type="entry name" value="DUF308_memb"/>
</dbReference>
<feature type="transmembrane region" description="Helical" evidence="1">
    <location>
        <begin position="12"/>
        <end position="35"/>
    </location>
</feature>
<feature type="transmembrane region" description="Helical" evidence="1">
    <location>
        <begin position="103"/>
        <end position="121"/>
    </location>
</feature>
<reference evidence="2 3" key="1">
    <citation type="submission" date="2017-10" db="EMBL/GenBank/DDBJ databases">
        <title>The draft genome sequence of Lewinella nigricans NBRC 102662.</title>
        <authorList>
            <person name="Wang K."/>
        </authorList>
    </citation>
    <scope>NUCLEOTIDE SEQUENCE [LARGE SCALE GENOMIC DNA]</scope>
    <source>
        <strain evidence="2 3">NBRC 102662</strain>
    </source>
</reference>
<comment type="caution">
    <text evidence="2">The sequence shown here is derived from an EMBL/GenBank/DDBJ whole genome shotgun (WGS) entry which is preliminary data.</text>
</comment>
<keyword evidence="1" id="KW-0472">Membrane</keyword>
<dbReference type="InterPro" id="IPR052712">
    <property type="entry name" value="Acid_resist_chaperone_HdeD"/>
</dbReference>
<keyword evidence="3" id="KW-1185">Reference proteome</keyword>
<evidence type="ECO:0000313" key="3">
    <source>
        <dbReference type="Proteomes" id="UP000223913"/>
    </source>
</evidence>
<gene>
    <name evidence="2" type="ORF">CRP01_08745</name>
</gene>
<proteinExistence type="predicted"/>
<dbReference type="PANTHER" id="PTHR34989">
    <property type="entry name" value="PROTEIN HDED"/>
    <property type="match status" value="1"/>
</dbReference>
<feature type="transmembrane region" description="Helical" evidence="1">
    <location>
        <begin position="73"/>
        <end position="91"/>
    </location>
</feature>
<feature type="transmembrane region" description="Helical" evidence="1">
    <location>
        <begin position="133"/>
        <end position="153"/>
    </location>
</feature>
<keyword evidence="1" id="KW-0812">Transmembrane</keyword>
<keyword evidence="1" id="KW-1133">Transmembrane helix</keyword>
<feature type="transmembrane region" description="Helical" evidence="1">
    <location>
        <begin position="41"/>
        <end position="61"/>
    </location>
</feature>
<protein>
    <recommendedName>
        <fullName evidence="4">HdeD family acid-resistance protein</fullName>
    </recommendedName>
</protein>
<organism evidence="2 3">
    <name type="scientific">Flavilitoribacter nigricans (strain ATCC 23147 / DSM 23189 / NBRC 102662 / NCIMB 1420 / SS-2)</name>
    <name type="common">Lewinella nigricans</name>
    <dbReference type="NCBI Taxonomy" id="1122177"/>
    <lineage>
        <taxon>Bacteria</taxon>
        <taxon>Pseudomonadati</taxon>
        <taxon>Bacteroidota</taxon>
        <taxon>Saprospiria</taxon>
        <taxon>Saprospirales</taxon>
        <taxon>Lewinellaceae</taxon>
        <taxon>Flavilitoribacter</taxon>
    </lineage>
</organism>
<dbReference type="Pfam" id="PF03729">
    <property type="entry name" value="DUF308"/>
    <property type="match status" value="2"/>
</dbReference>
<dbReference type="EMBL" id="PDUD01000012">
    <property type="protein sequence ID" value="PHN07036.1"/>
    <property type="molecule type" value="Genomic_DNA"/>
</dbReference>
<feature type="transmembrane region" description="Helical" evidence="1">
    <location>
        <begin position="159"/>
        <end position="178"/>
    </location>
</feature>